<accession>A0ABS4TID7</accession>
<protein>
    <recommendedName>
        <fullName evidence="4">AAA domain-containing protein</fullName>
    </recommendedName>
</protein>
<feature type="compositionally biased region" description="Basic and acidic residues" evidence="1">
    <location>
        <begin position="33"/>
        <end position="43"/>
    </location>
</feature>
<evidence type="ECO:0008006" key="4">
    <source>
        <dbReference type="Google" id="ProtNLM"/>
    </source>
</evidence>
<organism evidence="2 3">
    <name type="scientific">Kibdelosporangium banguiense</name>
    <dbReference type="NCBI Taxonomy" id="1365924"/>
    <lineage>
        <taxon>Bacteria</taxon>
        <taxon>Bacillati</taxon>
        <taxon>Actinomycetota</taxon>
        <taxon>Actinomycetes</taxon>
        <taxon>Pseudonocardiales</taxon>
        <taxon>Pseudonocardiaceae</taxon>
        <taxon>Kibdelosporangium</taxon>
    </lineage>
</organism>
<comment type="caution">
    <text evidence="2">The sequence shown here is derived from an EMBL/GenBank/DDBJ whole genome shotgun (WGS) entry which is preliminary data.</text>
</comment>
<dbReference type="EMBL" id="JAGINW010000001">
    <property type="protein sequence ID" value="MBP2323780.1"/>
    <property type="molecule type" value="Genomic_DNA"/>
</dbReference>
<feature type="region of interest" description="Disordered" evidence="1">
    <location>
        <begin position="20"/>
        <end position="52"/>
    </location>
</feature>
<reference evidence="2 3" key="1">
    <citation type="submission" date="2021-03" db="EMBL/GenBank/DDBJ databases">
        <title>Sequencing the genomes of 1000 actinobacteria strains.</title>
        <authorList>
            <person name="Klenk H.-P."/>
        </authorList>
    </citation>
    <scope>NUCLEOTIDE SEQUENCE [LARGE SCALE GENOMIC DNA]</scope>
    <source>
        <strain evidence="2 3">DSM 46670</strain>
    </source>
</reference>
<dbReference type="SUPFAM" id="SSF52540">
    <property type="entry name" value="P-loop containing nucleoside triphosphate hydrolases"/>
    <property type="match status" value="1"/>
</dbReference>
<proteinExistence type="predicted"/>
<keyword evidence="3" id="KW-1185">Reference proteome</keyword>
<name>A0ABS4TID7_9PSEU</name>
<sequence>MSTPRGSGDPRHGIAAHMATAATSAGSQAPRRHTADQVGHEPTAEPIAVPTRRARVTWASQIEPEPAVWLWEHEGQGRIPVGSQSTAAGREGTGKSSFGLWMSAQLSQGTLPGCYYGEPRNVLYVAVEDSWKHTLVPRLIAAGADLTKVGRFDVLVDAGIEVTLSLPVDNQLLEDTILDHQAVLVVIDPLMSTIAAGLDTHREREVRRALDPLARIADRTGAVVLGIAHFSKGNSGDAASMITGSGAFKNVPRSVLAFARDDVDERGSRVMTQVKNSLGRDSLPSLSYVIEEVQVPTAKGIAHTGRLVFTGQSERSVQDILHESRTGDLESRAERNEAEEWLRGYLLEQGGAAKAAHILKAARADGIAEATLKRARRRAGVTSTRAGFGQGSVWSWEPFGSHSAHSDHTSQPDPNDLNGDPNASHHDG</sequence>
<feature type="region of interest" description="Disordered" evidence="1">
    <location>
        <begin position="395"/>
        <end position="428"/>
    </location>
</feature>
<dbReference type="Pfam" id="PF13481">
    <property type="entry name" value="AAA_25"/>
    <property type="match status" value="1"/>
</dbReference>
<dbReference type="Gene3D" id="3.40.50.300">
    <property type="entry name" value="P-loop containing nucleotide triphosphate hydrolases"/>
    <property type="match status" value="1"/>
</dbReference>
<dbReference type="InterPro" id="IPR027417">
    <property type="entry name" value="P-loop_NTPase"/>
</dbReference>
<dbReference type="RefSeq" id="WP_209640679.1">
    <property type="nucleotide sequence ID" value="NZ_JAGINW010000001.1"/>
</dbReference>
<dbReference type="Proteomes" id="UP001519332">
    <property type="component" value="Unassembled WGS sequence"/>
</dbReference>
<evidence type="ECO:0000256" key="1">
    <source>
        <dbReference type="SAM" id="MobiDB-lite"/>
    </source>
</evidence>
<evidence type="ECO:0000313" key="2">
    <source>
        <dbReference type="EMBL" id="MBP2323780.1"/>
    </source>
</evidence>
<evidence type="ECO:0000313" key="3">
    <source>
        <dbReference type="Proteomes" id="UP001519332"/>
    </source>
</evidence>
<gene>
    <name evidence="2" type="ORF">JOF56_004165</name>
</gene>